<dbReference type="EMBL" id="LAEV01002237">
    <property type="protein sequence ID" value="KKA26267.1"/>
    <property type="molecule type" value="Genomic_DNA"/>
</dbReference>
<dbReference type="OrthoDB" id="6359816at2759"/>
<keyword evidence="2" id="KW-1185">Reference proteome</keyword>
<dbReference type="PANTHER" id="PTHR47843:SF7">
    <property type="entry name" value="BTB DOMAIN-CONTAINING PROTEIN"/>
    <property type="match status" value="1"/>
</dbReference>
<gene>
    <name evidence="1" type="ORF">TD95_000027</name>
</gene>
<evidence type="ECO:0000313" key="1">
    <source>
        <dbReference type="EMBL" id="KKA26267.1"/>
    </source>
</evidence>
<dbReference type="Proteomes" id="UP000033483">
    <property type="component" value="Unassembled WGS sequence"/>
</dbReference>
<dbReference type="InterPro" id="IPR011333">
    <property type="entry name" value="SKP1/BTB/POZ_sf"/>
</dbReference>
<evidence type="ECO:0008006" key="3">
    <source>
        <dbReference type="Google" id="ProtNLM"/>
    </source>
</evidence>
<organism evidence="1 2">
    <name type="scientific">Thielaviopsis punctulata</name>
    <dbReference type="NCBI Taxonomy" id="72032"/>
    <lineage>
        <taxon>Eukaryota</taxon>
        <taxon>Fungi</taxon>
        <taxon>Dikarya</taxon>
        <taxon>Ascomycota</taxon>
        <taxon>Pezizomycotina</taxon>
        <taxon>Sordariomycetes</taxon>
        <taxon>Hypocreomycetidae</taxon>
        <taxon>Microascales</taxon>
        <taxon>Ceratocystidaceae</taxon>
        <taxon>Thielaviopsis</taxon>
    </lineage>
</organism>
<reference evidence="1 2" key="1">
    <citation type="submission" date="2015-03" db="EMBL/GenBank/DDBJ databases">
        <authorList>
            <person name="Radwan O."/>
            <person name="Al-Naeli F.A."/>
            <person name="Rendon G.A."/>
            <person name="Fields C."/>
        </authorList>
    </citation>
    <scope>NUCLEOTIDE SEQUENCE [LARGE SCALE GENOMIC DNA]</scope>
    <source>
        <strain evidence="1">CR-DP1</strain>
    </source>
</reference>
<accession>A0A0F4Z6Z4</accession>
<dbReference type="Gene3D" id="3.30.710.10">
    <property type="entry name" value="Potassium Channel Kv1.1, Chain A"/>
    <property type="match status" value="1"/>
</dbReference>
<dbReference type="PANTHER" id="PTHR47843">
    <property type="entry name" value="BTB DOMAIN-CONTAINING PROTEIN-RELATED"/>
    <property type="match status" value="1"/>
</dbReference>
<dbReference type="AlphaFoldDB" id="A0A0F4Z6Z4"/>
<comment type="caution">
    <text evidence="1">The sequence shown here is derived from an EMBL/GenBank/DDBJ whole genome shotgun (WGS) entry which is preliminary data.</text>
</comment>
<proteinExistence type="predicted"/>
<protein>
    <recommendedName>
        <fullName evidence="3">BTB domain-containing protein</fullName>
    </recommendedName>
</protein>
<sequence length="293" mass="32095">MAMGLHAVDLVQSRSNVPVDKSLITLQVGPEKHLFSVHQNLLLTVQFFRGALLPTARTTTTTPPSSAPGAICPPAASGYAPSSLPSSATPAAAAHSPPIVARFLELPHESPLVFSCVLEFLLYGDYCCPRELLPGDPGFVETQEVWMEDVRRERDARDTVAAALNLCPDMSKKRVVRDPQGQDVLRDAMVYCAAEKYGIKGLKRIALRKLREQPALPCHIILSSARYAYAHTAENDPKLRAFFVSVIVRNHHSFARSNSMRRNMLAGGTNLFFDLFVAMNTSIDGKDAQAPVQ</sequence>
<name>A0A0F4Z6Z4_9PEZI</name>
<evidence type="ECO:0000313" key="2">
    <source>
        <dbReference type="Proteomes" id="UP000033483"/>
    </source>
</evidence>